<comment type="caution">
    <text evidence="10">The sequence shown here is derived from an EMBL/GenBank/DDBJ whole genome shotgun (WGS) entry which is preliminary data.</text>
</comment>
<dbReference type="SUPFAM" id="SSF102114">
    <property type="entry name" value="Radical SAM enzymes"/>
    <property type="match status" value="1"/>
</dbReference>
<dbReference type="Pfam" id="PF02310">
    <property type="entry name" value="B12-binding"/>
    <property type="match status" value="1"/>
</dbReference>
<dbReference type="InterPro" id="IPR058240">
    <property type="entry name" value="rSAM_sf"/>
</dbReference>
<organism evidence="10 11">
    <name type="scientific">Candidatus Portnoybacteria bacterium CG10_big_fil_rev_8_21_14_0_10_36_7</name>
    <dbReference type="NCBI Taxonomy" id="1974812"/>
    <lineage>
        <taxon>Bacteria</taxon>
        <taxon>Candidatus Portnoyibacteriota</taxon>
    </lineage>
</organism>
<evidence type="ECO:0000256" key="7">
    <source>
        <dbReference type="ARBA" id="ARBA00023014"/>
    </source>
</evidence>
<dbReference type="SFLD" id="SFLDG01082">
    <property type="entry name" value="B12-binding_domain_containing"/>
    <property type="match status" value="1"/>
</dbReference>
<evidence type="ECO:0000256" key="6">
    <source>
        <dbReference type="ARBA" id="ARBA00023004"/>
    </source>
</evidence>
<dbReference type="InterPro" id="IPR023404">
    <property type="entry name" value="rSAM_horseshoe"/>
</dbReference>
<feature type="domain" description="Radical SAM core" evidence="9">
    <location>
        <begin position="186"/>
        <end position="416"/>
    </location>
</feature>
<dbReference type="PROSITE" id="PS51918">
    <property type="entry name" value="RADICAL_SAM"/>
    <property type="match status" value="1"/>
</dbReference>
<dbReference type="GO" id="GO:0051539">
    <property type="term" value="F:4 iron, 4 sulfur cluster binding"/>
    <property type="evidence" value="ECO:0007669"/>
    <property type="project" value="UniProtKB-KW"/>
</dbReference>
<feature type="domain" description="B12-binding" evidence="8">
    <location>
        <begin position="1"/>
        <end position="96"/>
    </location>
</feature>
<gene>
    <name evidence="10" type="ORF">COU81_03565</name>
</gene>
<dbReference type="Gene3D" id="3.80.30.20">
    <property type="entry name" value="tm_1862 like domain"/>
    <property type="match status" value="1"/>
</dbReference>
<reference evidence="11" key="1">
    <citation type="submission" date="2017-09" db="EMBL/GenBank/DDBJ databases">
        <title>Depth-based differentiation of microbial function through sediment-hosted aquifers and enrichment of novel symbionts in the deep terrestrial subsurface.</title>
        <authorList>
            <person name="Probst A.J."/>
            <person name="Ladd B."/>
            <person name="Jarett J.K."/>
            <person name="Geller-Mcgrath D.E."/>
            <person name="Sieber C.M.K."/>
            <person name="Emerson J.B."/>
            <person name="Anantharaman K."/>
            <person name="Thomas B.C."/>
            <person name="Malmstrom R."/>
            <person name="Stieglmeier M."/>
            <person name="Klingl A."/>
            <person name="Woyke T."/>
            <person name="Ryan C.M."/>
            <person name="Banfield J.F."/>
        </authorList>
    </citation>
    <scope>NUCLEOTIDE SEQUENCE [LARGE SCALE GENOMIC DNA]</scope>
</reference>
<keyword evidence="4" id="KW-0949">S-adenosyl-L-methionine</keyword>
<sequence length="450" mass="51707">MWERGKKIATAINNFNPDIIGISGMFFAQSGPFNRIAILAKKNIPDVVVIGGGAYPSSYQKQTLIDNESIDAIVIGEGELTMAKLIDNINDMKSVQGIWYRDKESHEVLFTGMQAPIDNLNNIPYPHRDLNNIYNYSKPVGYNYSERFELKRFIKSSIMYGSLSMPIVRNIFAKLFNFRHRNKKKALFMPYGFIVTSRSCPNRCTFCAIHKVWGTFYRMRSAQNILDEIDLLVKAGVKEIVIVDDNFTVSKSRTIKICKEVISRGYKIRFLTPSGVFLPSLDREVLEYMYKAGFRELNFGIENGNQQFLRKNIKKEIDLNQAKSVIAIAKEIGFVTGAFFIFGYPGETKQTMIDTLRFAFESKLHSARFYIYQPFPSTEAFQLAVDMNAIDKDFDLSKLKVMTDKVQIETKDFSKEDVRSIYNLAYDILNKKNYPEVKNNLAQLLSWEIV</sequence>
<dbReference type="InterPro" id="IPR034466">
    <property type="entry name" value="Methyltransferase_Class_B"/>
</dbReference>
<keyword evidence="6" id="KW-0408">Iron</keyword>
<dbReference type="PANTHER" id="PTHR43409">
    <property type="entry name" value="ANAEROBIC MAGNESIUM-PROTOPORPHYRIN IX MONOMETHYL ESTER CYCLASE-RELATED"/>
    <property type="match status" value="1"/>
</dbReference>
<keyword evidence="5" id="KW-0479">Metal-binding</keyword>
<dbReference type="GO" id="GO:0031419">
    <property type="term" value="F:cobalamin binding"/>
    <property type="evidence" value="ECO:0007669"/>
    <property type="project" value="InterPro"/>
</dbReference>
<protein>
    <submittedName>
        <fullName evidence="10">Uncharacterized protein</fullName>
    </submittedName>
</protein>
<name>A0A2M8KDC8_9BACT</name>
<evidence type="ECO:0000256" key="4">
    <source>
        <dbReference type="ARBA" id="ARBA00022691"/>
    </source>
</evidence>
<evidence type="ECO:0000256" key="1">
    <source>
        <dbReference type="ARBA" id="ARBA00001966"/>
    </source>
</evidence>
<dbReference type="InterPro" id="IPR051198">
    <property type="entry name" value="BchE-like"/>
</dbReference>
<evidence type="ECO:0000256" key="3">
    <source>
        <dbReference type="ARBA" id="ARBA00022679"/>
    </source>
</evidence>
<evidence type="ECO:0000313" key="11">
    <source>
        <dbReference type="Proteomes" id="UP000231450"/>
    </source>
</evidence>
<dbReference type="SUPFAM" id="SSF52242">
    <property type="entry name" value="Cobalamin (vitamin B12)-binding domain"/>
    <property type="match status" value="1"/>
</dbReference>
<comment type="cofactor">
    <cofactor evidence="1">
        <name>[4Fe-4S] cluster</name>
        <dbReference type="ChEBI" id="CHEBI:49883"/>
    </cofactor>
</comment>
<evidence type="ECO:0000259" key="9">
    <source>
        <dbReference type="PROSITE" id="PS51918"/>
    </source>
</evidence>
<keyword evidence="3" id="KW-0808">Transferase</keyword>
<dbReference type="GO" id="GO:0046872">
    <property type="term" value="F:metal ion binding"/>
    <property type="evidence" value="ECO:0007669"/>
    <property type="project" value="UniProtKB-KW"/>
</dbReference>
<evidence type="ECO:0000256" key="2">
    <source>
        <dbReference type="ARBA" id="ARBA00022603"/>
    </source>
</evidence>
<keyword evidence="7" id="KW-0411">Iron-sulfur</keyword>
<dbReference type="AlphaFoldDB" id="A0A2M8KDC8"/>
<evidence type="ECO:0000259" key="8">
    <source>
        <dbReference type="PROSITE" id="PS51332"/>
    </source>
</evidence>
<evidence type="ECO:0000313" key="10">
    <source>
        <dbReference type="EMBL" id="PJE57915.1"/>
    </source>
</evidence>
<dbReference type="InterPro" id="IPR006158">
    <property type="entry name" value="Cobalamin-bd"/>
</dbReference>
<dbReference type="SFLD" id="SFLDG01123">
    <property type="entry name" value="methyltransferase_(Class_B)"/>
    <property type="match status" value="1"/>
</dbReference>
<dbReference type="Gene3D" id="3.40.50.280">
    <property type="entry name" value="Cobalamin-binding domain"/>
    <property type="match status" value="1"/>
</dbReference>
<dbReference type="InterPro" id="IPR007197">
    <property type="entry name" value="rSAM"/>
</dbReference>
<keyword evidence="2" id="KW-0489">Methyltransferase</keyword>
<evidence type="ECO:0000256" key="5">
    <source>
        <dbReference type="ARBA" id="ARBA00022723"/>
    </source>
</evidence>
<dbReference type="CDD" id="cd01335">
    <property type="entry name" value="Radical_SAM"/>
    <property type="match status" value="1"/>
</dbReference>
<dbReference type="PROSITE" id="PS51332">
    <property type="entry name" value="B12_BINDING"/>
    <property type="match status" value="1"/>
</dbReference>
<dbReference type="GO" id="GO:0003824">
    <property type="term" value="F:catalytic activity"/>
    <property type="evidence" value="ECO:0007669"/>
    <property type="project" value="InterPro"/>
</dbReference>
<dbReference type="Proteomes" id="UP000231450">
    <property type="component" value="Unassembled WGS sequence"/>
</dbReference>
<dbReference type="Pfam" id="PF04055">
    <property type="entry name" value="Radical_SAM"/>
    <property type="match status" value="1"/>
</dbReference>
<dbReference type="SFLD" id="SFLDS00029">
    <property type="entry name" value="Radical_SAM"/>
    <property type="match status" value="1"/>
</dbReference>
<dbReference type="EMBL" id="PFDW01000072">
    <property type="protein sequence ID" value="PJE57915.1"/>
    <property type="molecule type" value="Genomic_DNA"/>
</dbReference>
<dbReference type="InterPro" id="IPR006638">
    <property type="entry name" value="Elp3/MiaA/NifB-like_rSAM"/>
</dbReference>
<dbReference type="SMART" id="SM00729">
    <property type="entry name" value="Elp3"/>
    <property type="match status" value="1"/>
</dbReference>
<proteinExistence type="predicted"/>
<dbReference type="InterPro" id="IPR036724">
    <property type="entry name" value="Cobalamin-bd_sf"/>
</dbReference>
<accession>A0A2M8KDC8</accession>
<dbReference type="PANTHER" id="PTHR43409:SF7">
    <property type="entry name" value="BLL1977 PROTEIN"/>
    <property type="match status" value="1"/>
</dbReference>